<evidence type="ECO:0008006" key="6">
    <source>
        <dbReference type="Google" id="ProtNLM"/>
    </source>
</evidence>
<dbReference type="InterPro" id="IPR024079">
    <property type="entry name" value="MetalloPept_cat_dom_sf"/>
</dbReference>
<proteinExistence type="predicted"/>
<dbReference type="AlphaFoldDB" id="A0A2M9YJP6"/>
<dbReference type="EMBL" id="NPDU01000066">
    <property type="protein sequence ID" value="PJZ60343.1"/>
    <property type="molecule type" value="Genomic_DNA"/>
</dbReference>
<organism evidence="2 5">
    <name type="scientific">Leptospira adleri</name>
    <dbReference type="NCBI Taxonomy" id="2023186"/>
    <lineage>
        <taxon>Bacteria</taxon>
        <taxon>Pseudomonadati</taxon>
        <taxon>Spirochaetota</taxon>
        <taxon>Spirochaetia</taxon>
        <taxon>Leptospirales</taxon>
        <taxon>Leptospiraceae</taxon>
        <taxon>Leptospira</taxon>
    </lineage>
</organism>
<gene>
    <name evidence="3" type="ORF">CH376_18930</name>
    <name evidence="2" type="ORF">CH380_18660</name>
</gene>
<dbReference type="SUPFAM" id="SSF55486">
    <property type="entry name" value="Metalloproteases ('zincins'), catalytic domain"/>
    <property type="match status" value="1"/>
</dbReference>
<evidence type="ECO:0000313" key="2">
    <source>
        <dbReference type="EMBL" id="PJZ51763.1"/>
    </source>
</evidence>
<feature type="transmembrane region" description="Helical" evidence="1">
    <location>
        <begin position="74"/>
        <end position="94"/>
    </location>
</feature>
<dbReference type="EMBL" id="NPDV01000020">
    <property type="protein sequence ID" value="PJZ51763.1"/>
    <property type="molecule type" value="Genomic_DNA"/>
</dbReference>
<name>A0A2M9YJP6_9LEPT</name>
<comment type="caution">
    <text evidence="2">The sequence shown here is derived from an EMBL/GenBank/DDBJ whole genome shotgun (WGS) entry which is preliminary data.</text>
</comment>
<keyword evidence="1" id="KW-0812">Transmembrane</keyword>
<accession>A0A2M9YJP6</accession>
<feature type="transmembrane region" description="Helical" evidence="1">
    <location>
        <begin position="13"/>
        <end position="33"/>
    </location>
</feature>
<evidence type="ECO:0000256" key="1">
    <source>
        <dbReference type="SAM" id="Phobius"/>
    </source>
</evidence>
<protein>
    <recommendedName>
        <fullName evidence="6">Peptidase M43 pregnancy-associated plasma-A domain-containing protein</fullName>
    </recommendedName>
</protein>
<evidence type="ECO:0000313" key="3">
    <source>
        <dbReference type="EMBL" id="PJZ60343.1"/>
    </source>
</evidence>
<dbReference type="Gene3D" id="3.40.390.10">
    <property type="entry name" value="Collagenase (Catalytic Domain)"/>
    <property type="match status" value="1"/>
</dbReference>
<reference evidence="4 5" key="1">
    <citation type="submission" date="2017-07" db="EMBL/GenBank/DDBJ databases">
        <title>Leptospira spp. isolated from tropical soils.</title>
        <authorList>
            <person name="Thibeaux R."/>
            <person name="Iraola G."/>
            <person name="Ferres I."/>
            <person name="Bierque E."/>
            <person name="Girault D."/>
            <person name="Soupe-Gilbert M.-E."/>
            <person name="Picardeau M."/>
            <person name="Goarant C."/>
        </authorList>
    </citation>
    <scope>NUCLEOTIDE SEQUENCE [LARGE SCALE GENOMIC DNA]</scope>
    <source>
        <strain evidence="2 5">FH2-B-C1</strain>
        <strain evidence="3 4">FH2-B-D1</strain>
    </source>
</reference>
<evidence type="ECO:0000313" key="4">
    <source>
        <dbReference type="Proteomes" id="UP000232149"/>
    </source>
</evidence>
<keyword evidence="1" id="KW-0472">Membrane</keyword>
<sequence>MGESFAPVDLMEYIFYIFTGILTLFESVFDFFLSPLKQCHFIIFTILSKKGKNLSDSFLRTDRNRKRLDMKKNALKLFMGLSLVTSLINCPGGGGGSDMTPILFLLMGGGGSATSGGGNTSSPTTLAAPCMEKNSFTISSGTAWTFSGLPYYYSSAKTYTLSPSKPSSIFYAKQDHTFTNPNADYRPVLPTFYDSNGSNYLGREGWNVFTVTSMSPYGYNGYYYVNKFINNTLSSGQVNAVDFNFPTNPATINASASIITNCRTLDSDERSLSAAGGTSSSNGLNKVWTNRKKLNVNLIFIKDGNTRAYPNPTQAGLQTALDRWKSIYSQNSVKIDIQFTVTELDSSEFLNVASLSTDSYNTTGSLGKLFSSTSSVQSDVALNLYIARDETEVGGVLGISGGIPGTVGLKGTPQSGMAVFIEPHRSSGVLGSVLSVADQNFLGDTMAHEAAHFLGLFHTVESAGQSGSGYPNYTTDPLIETPICTSSRNTNGNGRVDISECSGTGFFDSGSLNLMFWAGDGVTQQTQLTGEQGWVLRLNPLVY</sequence>
<dbReference type="GO" id="GO:0008237">
    <property type="term" value="F:metallopeptidase activity"/>
    <property type="evidence" value="ECO:0007669"/>
    <property type="project" value="InterPro"/>
</dbReference>
<keyword evidence="1" id="KW-1133">Transmembrane helix</keyword>
<dbReference type="Proteomes" id="UP000232188">
    <property type="component" value="Unassembled WGS sequence"/>
</dbReference>
<keyword evidence="4" id="KW-1185">Reference proteome</keyword>
<dbReference type="Proteomes" id="UP000232149">
    <property type="component" value="Unassembled WGS sequence"/>
</dbReference>
<evidence type="ECO:0000313" key="5">
    <source>
        <dbReference type="Proteomes" id="UP000232188"/>
    </source>
</evidence>